<evidence type="ECO:0000313" key="2">
    <source>
        <dbReference type="Proteomes" id="UP000321248"/>
    </source>
</evidence>
<proteinExistence type="predicted"/>
<name>A0A5C8KMA4_9GAMM</name>
<reference evidence="1 2" key="1">
    <citation type="submission" date="2019-08" db="EMBL/GenBank/DDBJ databases">
        <authorList>
            <person name="Karlyshev A.V."/>
        </authorList>
    </citation>
    <scope>NUCLEOTIDE SEQUENCE [LARGE SCALE GENOMIC DNA]</scope>
    <source>
        <strain evidence="1 2">Alg18-2.2</strain>
    </source>
</reference>
<dbReference type="SUPFAM" id="SSF103642">
    <property type="entry name" value="Sec-C motif"/>
    <property type="match status" value="1"/>
</dbReference>
<comment type="caution">
    <text evidence="1">The sequence shown here is derived from an EMBL/GenBank/DDBJ whole genome shotgun (WGS) entry which is preliminary data.</text>
</comment>
<dbReference type="Pfam" id="PF02810">
    <property type="entry name" value="SEC-C"/>
    <property type="match status" value="1"/>
</dbReference>
<dbReference type="EMBL" id="VRTS01000007">
    <property type="protein sequence ID" value="TXK61016.1"/>
    <property type="molecule type" value="Genomic_DNA"/>
</dbReference>
<protein>
    <recommendedName>
        <fullName evidence="3">SEC-C domain-containing protein</fullName>
    </recommendedName>
</protein>
<dbReference type="Gene3D" id="3.10.450.50">
    <property type="match status" value="1"/>
</dbReference>
<keyword evidence="2" id="KW-1185">Reference proteome</keyword>
<evidence type="ECO:0000313" key="1">
    <source>
        <dbReference type="EMBL" id="TXK61016.1"/>
    </source>
</evidence>
<organism evidence="1 2">
    <name type="scientific">Alkalisalibacterium limincola</name>
    <dbReference type="NCBI Taxonomy" id="2699169"/>
    <lineage>
        <taxon>Bacteria</taxon>
        <taxon>Pseudomonadati</taxon>
        <taxon>Pseudomonadota</taxon>
        <taxon>Gammaproteobacteria</taxon>
        <taxon>Lysobacterales</taxon>
        <taxon>Lysobacteraceae</taxon>
        <taxon>Alkalisalibacterium</taxon>
    </lineage>
</organism>
<dbReference type="Proteomes" id="UP000321248">
    <property type="component" value="Unassembled WGS sequence"/>
</dbReference>
<dbReference type="AlphaFoldDB" id="A0A5C8KMA4"/>
<sequence>MICSLATVTPPMNDFPDHDNRSVAVPDTLHVFISLIVSSVIRGVPPAQLYDLGERMVPDMLPAMARQPGSGDGVRIMARMLVRSITEHTPRPDRRFAMQAAARPGRNEPCDCGSGRKFKQCCLVWEQGAPESPVAGMNLLPYVLECLPRTQWGELVGSAIDPRAVDDAARGMLEAGQGQLAVALLEPWFKGASEIPGKHEPLLDTLVDAFTELGRPRKKKQLVAHALAHGDHVIRSSMHQRLASIAADDGDYAAAWQHFRQAQREHADAASLAHLEIILLTNQGEHARARERARFWIARLQRIDAVGNAELIDFLRDVADRGQQALFDIQAQQRPELRALQELLDAAPAPVSCYGFIGGRGGDLGALRPDRALSAALQAWAQVFPQVGPSLTALGVEDHPALDDPAPWLQCLAARPLLWQSIEVLDDLVLALTGDWMSGMETLCDGLLDRAETLLHLTLDEHPGKTLEWAHMENRPALRLLAHRIALGDPHADDAVLDRMQWMLALNPSDNHGNRDLLCAGLLVRGDATRALAIGDQFPDDANLAFARVLALYALERRDEAQQALREAHAGLPRIAPMLAAANPRRPALKPGWSTYGGADQAWYHRQRYLPAWERFEGALPWLRKALRAIKRGRA</sequence>
<gene>
    <name evidence="1" type="ORF">FU658_10600</name>
</gene>
<dbReference type="OrthoDB" id="570299at2"/>
<evidence type="ECO:0008006" key="3">
    <source>
        <dbReference type="Google" id="ProtNLM"/>
    </source>
</evidence>
<dbReference type="InterPro" id="IPR004027">
    <property type="entry name" value="SEC_C_motif"/>
</dbReference>
<accession>A0A5C8KMA4</accession>